<name>A0AAN7NKI3_MYCAM</name>
<organism evidence="2 3">
    <name type="scientific">Mycteria americana</name>
    <name type="common">Wood stork</name>
    <dbReference type="NCBI Taxonomy" id="33587"/>
    <lineage>
        <taxon>Eukaryota</taxon>
        <taxon>Metazoa</taxon>
        <taxon>Chordata</taxon>
        <taxon>Craniata</taxon>
        <taxon>Vertebrata</taxon>
        <taxon>Euteleostomi</taxon>
        <taxon>Archelosauria</taxon>
        <taxon>Archosauria</taxon>
        <taxon>Dinosauria</taxon>
        <taxon>Saurischia</taxon>
        <taxon>Theropoda</taxon>
        <taxon>Coelurosauria</taxon>
        <taxon>Aves</taxon>
        <taxon>Neognathae</taxon>
        <taxon>Neoaves</taxon>
        <taxon>Aequornithes</taxon>
        <taxon>Ciconiiformes</taxon>
        <taxon>Ciconiidae</taxon>
        <taxon>Mycteria</taxon>
    </lineage>
</organism>
<evidence type="ECO:0000313" key="3">
    <source>
        <dbReference type="Proteomes" id="UP001333110"/>
    </source>
</evidence>
<feature type="region of interest" description="Disordered" evidence="1">
    <location>
        <begin position="143"/>
        <end position="170"/>
    </location>
</feature>
<sequence>MILKVFSNLYDSVILHASRHPYKTSGLLSRTRSRKRGFPGHFPSSGVTAQPLEGASELRFCRDPGGARPHAVGTGKSHNKHTSLHLFTTPKASYPFTSLHAQLPSHPKSKISNNVLIPKTYILVGGDRRMDGCFATGRRKGRDDFLGRKISRERLGQRSREEESPQRESR</sequence>
<dbReference type="Proteomes" id="UP001333110">
    <property type="component" value="Unassembled WGS sequence"/>
</dbReference>
<dbReference type="EMBL" id="JAUNZN010000002">
    <property type="protein sequence ID" value="KAK4826089.1"/>
    <property type="molecule type" value="Genomic_DNA"/>
</dbReference>
<comment type="caution">
    <text evidence="2">The sequence shown here is derived from an EMBL/GenBank/DDBJ whole genome shotgun (WGS) entry which is preliminary data.</text>
</comment>
<dbReference type="AlphaFoldDB" id="A0AAN7NKI3"/>
<gene>
    <name evidence="2" type="ORF">QYF61_005048</name>
</gene>
<accession>A0AAN7NKI3</accession>
<proteinExistence type="predicted"/>
<evidence type="ECO:0000313" key="2">
    <source>
        <dbReference type="EMBL" id="KAK4826089.1"/>
    </source>
</evidence>
<evidence type="ECO:0000256" key="1">
    <source>
        <dbReference type="SAM" id="MobiDB-lite"/>
    </source>
</evidence>
<reference evidence="2 3" key="1">
    <citation type="journal article" date="2023" name="J. Hered.">
        <title>Chromosome-level genome of the wood stork (Mycteria americana) provides insight into avian chromosome evolution.</title>
        <authorList>
            <person name="Flamio R. Jr."/>
            <person name="Ramstad K.M."/>
        </authorList>
    </citation>
    <scope>NUCLEOTIDE SEQUENCE [LARGE SCALE GENOMIC DNA]</scope>
    <source>
        <strain evidence="2">JAX WOST 10</strain>
    </source>
</reference>
<protein>
    <submittedName>
        <fullName evidence="2">Uncharacterized protein</fullName>
    </submittedName>
</protein>
<keyword evidence="3" id="KW-1185">Reference proteome</keyword>